<dbReference type="EMBL" id="UGEX01000007">
    <property type="protein sequence ID" value="STM59892.1"/>
    <property type="molecule type" value="Genomic_DNA"/>
</dbReference>
<accession>A0A377EA92</accession>
<dbReference type="AlphaFoldDB" id="A0A377EA92"/>
<name>A0A377EA92_ECOLX</name>
<organism evidence="1 2">
    <name type="scientific">Escherichia coli</name>
    <dbReference type="NCBI Taxonomy" id="562"/>
    <lineage>
        <taxon>Bacteria</taxon>
        <taxon>Pseudomonadati</taxon>
        <taxon>Pseudomonadota</taxon>
        <taxon>Gammaproteobacteria</taxon>
        <taxon>Enterobacterales</taxon>
        <taxon>Enterobacteriaceae</taxon>
        <taxon>Escherichia</taxon>
    </lineage>
</organism>
<evidence type="ECO:0000313" key="2">
    <source>
        <dbReference type="Proteomes" id="UP000254088"/>
    </source>
</evidence>
<reference evidence="1 2" key="1">
    <citation type="submission" date="2018-06" db="EMBL/GenBank/DDBJ databases">
        <authorList>
            <consortium name="Pathogen Informatics"/>
            <person name="Doyle S."/>
        </authorList>
    </citation>
    <scope>NUCLEOTIDE SEQUENCE [LARGE SCALE GENOMIC DNA]</scope>
    <source>
        <strain evidence="1 2">NCTC10429</strain>
    </source>
</reference>
<dbReference type="Proteomes" id="UP000254088">
    <property type="component" value="Unassembled WGS sequence"/>
</dbReference>
<protein>
    <submittedName>
        <fullName evidence="1">Uncharacterized protein</fullName>
    </submittedName>
</protein>
<proteinExistence type="predicted"/>
<gene>
    <name evidence="1" type="ORF">NCTC10429_06555</name>
</gene>
<sequence length="33" mass="3434">MGSLLPDGQGDRLNVSQLLAVLQSVVLRLRGAG</sequence>
<evidence type="ECO:0000313" key="1">
    <source>
        <dbReference type="EMBL" id="STM59892.1"/>
    </source>
</evidence>